<comment type="subcellular location">
    <subcellularLocation>
        <location evidence="2">Mitochondrion inner membrane</location>
        <topology evidence="2">Single-pass membrane protein</topology>
        <orientation evidence="2">Matrix side</orientation>
    </subcellularLocation>
</comment>
<protein>
    <recommendedName>
        <fullName evidence="15">NADH-ubiquinone oxidoreductase B12 subunit</fullName>
    </recommendedName>
</protein>
<evidence type="ECO:0000256" key="12">
    <source>
        <dbReference type="SAM" id="Phobius"/>
    </source>
</evidence>
<dbReference type="InterPro" id="IPR012576">
    <property type="entry name" value="NDUFB3"/>
</dbReference>
<evidence type="ECO:0000256" key="6">
    <source>
        <dbReference type="ARBA" id="ARBA00022692"/>
    </source>
</evidence>
<keyword evidence="4" id="KW-0813">Transport</keyword>
<evidence type="ECO:0000256" key="1">
    <source>
        <dbReference type="ARBA" id="ARBA00003195"/>
    </source>
</evidence>
<dbReference type="EMBL" id="CP051141">
    <property type="protein sequence ID" value="QIW98362.1"/>
    <property type="molecule type" value="Genomic_DNA"/>
</dbReference>
<dbReference type="OrthoDB" id="521512at2759"/>
<name>A0A6H0XUF3_9PEZI</name>
<dbReference type="AlphaFoldDB" id="A0A6H0XUF3"/>
<keyword evidence="10" id="KW-0496">Mitochondrion</keyword>
<comment type="function">
    <text evidence="1">Accessory subunit of the mitochondrial membrane respiratory chain NADH dehydrogenase (Complex I), that is believed not to be involved in catalysis. Complex I functions in the transfer of electrons from NADH to the respiratory chain. The immediate electron acceptor for the enzyme is believed to be ubiquinone.</text>
</comment>
<sequence>MPTALKSFTMAPRDLTGFDPKKLAAASGSAHGDPWWRNERWRYTGPFTRRNRFRNPFPGFGIAAVAFAGYMVYEQIFLQKPHGHEDEHH</sequence>
<gene>
    <name evidence="13" type="ORF">AMS68_003880</name>
</gene>
<dbReference type="PANTHER" id="PTHR15082">
    <property type="entry name" value="NADH-UBIQUINONE OXIDOREDUCTASE B12 SUBUNIT"/>
    <property type="match status" value="1"/>
</dbReference>
<evidence type="ECO:0000256" key="4">
    <source>
        <dbReference type="ARBA" id="ARBA00022448"/>
    </source>
</evidence>
<proteinExistence type="inferred from homology"/>
<keyword evidence="6 12" id="KW-0812">Transmembrane</keyword>
<evidence type="ECO:0000256" key="5">
    <source>
        <dbReference type="ARBA" id="ARBA00022660"/>
    </source>
</evidence>
<keyword evidence="7" id="KW-0999">Mitochondrion inner membrane</keyword>
<evidence type="ECO:0008006" key="15">
    <source>
        <dbReference type="Google" id="ProtNLM"/>
    </source>
</evidence>
<accession>A0A6H0XUF3</accession>
<dbReference type="GO" id="GO:0032981">
    <property type="term" value="P:mitochondrial respiratory chain complex I assembly"/>
    <property type="evidence" value="ECO:0007669"/>
    <property type="project" value="TreeGrafter"/>
</dbReference>
<evidence type="ECO:0000256" key="8">
    <source>
        <dbReference type="ARBA" id="ARBA00022982"/>
    </source>
</evidence>
<evidence type="ECO:0000256" key="3">
    <source>
        <dbReference type="ARBA" id="ARBA00005667"/>
    </source>
</evidence>
<keyword evidence="14" id="KW-1185">Reference proteome</keyword>
<reference evidence="13 14" key="1">
    <citation type="journal article" date="2016" name="Sci. Rep.">
        <title>Peltaster fructicola genome reveals evolution from an invasive phytopathogen to an ectophytic parasite.</title>
        <authorList>
            <person name="Xu C."/>
            <person name="Chen H."/>
            <person name="Gleason M.L."/>
            <person name="Xu J.R."/>
            <person name="Liu H."/>
            <person name="Zhang R."/>
            <person name="Sun G."/>
        </authorList>
    </citation>
    <scope>NUCLEOTIDE SEQUENCE [LARGE SCALE GENOMIC DNA]</scope>
    <source>
        <strain evidence="13 14">LNHT1506</strain>
    </source>
</reference>
<evidence type="ECO:0000256" key="11">
    <source>
        <dbReference type="ARBA" id="ARBA00023136"/>
    </source>
</evidence>
<evidence type="ECO:0000256" key="7">
    <source>
        <dbReference type="ARBA" id="ARBA00022792"/>
    </source>
</evidence>
<keyword evidence="8" id="KW-0249">Electron transport</keyword>
<dbReference type="GO" id="GO:0005743">
    <property type="term" value="C:mitochondrial inner membrane"/>
    <property type="evidence" value="ECO:0007669"/>
    <property type="project" value="UniProtKB-SubCell"/>
</dbReference>
<dbReference type="GO" id="GO:0022900">
    <property type="term" value="P:electron transport chain"/>
    <property type="evidence" value="ECO:0007669"/>
    <property type="project" value="InterPro"/>
</dbReference>
<dbReference type="Pfam" id="PF08122">
    <property type="entry name" value="NDUF_B12"/>
    <property type="match status" value="1"/>
</dbReference>
<evidence type="ECO:0000256" key="10">
    <source>
        <dbReference type="ARBA" id="ARBA00023128"/>
    </source>
</evidence>
<keyword evidence="11 12" id="KW-0472">Membrane</keyword>
<dbReference type="Proteomes" id="UP000503462">
    <property type="component" value="Chromosome 3"/>
</dbReference>
<keyword evidence="5" id="KW-0679">Respiratory chain</keyword>
<organism evidence="13 14">
    <name type="scientific">Peltaster fructicola</name>
    <dbReference type="NCBI Taxonomy" id="286661"/>
    <lineage>
        <taxon>Eukaryota</taxon>
        <taxon>Fungi</taxon>
        <taxon>Dikarya</taxon>
        <taxon>Ascomycota</taxon>
        <taxon>Pezizomycotina</taxon>
        <taxon>Dothideomycetes</taxon>
        <taxon>Dothideomycetes incertae sedis</taxon>
        <taxon>Peltaster</taxon>
    </lineage>
</organism>
<evidence type="ECO:0000313" key="14">
    <source>
        <dbReference type="Proteomes" id="UP000503462"/>
    </source>
</evidence>
<comment type="similarity">
    <text evidence="3">Belongs to the complex I NDUFB3 subunit family.</text>
</comment>
<evidence type="ECO:0000256" key="2">
    <source>
        <dbReference type="ARBA" id="ARBA00004298"/>
    </source>
</evidence>
<keyword evidence="9 12" id="KW-1133">Transmembrane helix</keyword>
<dbReference type="PANTHER" id="PTHR15082:SF2">
    <property type="entry name" value="NADH DEHYDROGENASE [UBIQUINONE] 1 BETA SUBCOMPLEX SUBUNIT 3"/>
    <property type="match status" value="1"/>
</dbReference>
<feature type="transmembrane region" description="Helical" evidence="12">
    <location>
        <begin position="57"/>
        <end position="73"/>
    </location>
</feature>
<evidence type="ECO:0000313" key="13">
    <source>
        <dbReference type="EMBL" id="QIW98362.1"/>
    </source>
</evidence>
<evidence type="ECO:0000256" key="9">
    <source>
        <dbReference type="ARBA" id="ARBA00022989"/>
    </source>
</evidence>